<dbReference type="AlphaFoldDB" id="A0A834XEM8"/>
<feature type="domain" description="Zinc knuckle CX2CX4HX4C" evidence="1">
    <location>
        <begin position="134"/>
        <end position="176"/>
    </location>
</feature>
<name>A0A834XEM8_9FABA</name>
<dbReference type="OrthoDB" id="1418158at2759"/>
<evidence type="ECO:0000313" key="3">
    <source>
        <dbReference type="Proteomes" id="UP000634136"/>
    </source>
</evidence>
<evidence type="ECO:0000313" key="2">
    <source>
        <dbReference type="EMBL" id="KAF7844045.1"/>
    </source>
</evidence>
<reference evidence="2" key="1">
    <citation type="submission" date="2020-09" db="EMBL/GenBank/DDBJ databases">
        <title>Genome-Enabled Discovery of Anthraquinone Biosynthesis in Senna tora.</title>
        <authorList>
            <person name="Kang S.-H."/>
            <person name="Pandey R.P."/>
            <person name="Lee C.-M."/>
            <person name="Sim J.-S."/>
            <person name="Jeong J.-T."/>
            <person name="Choi B.-S."/>
            <person name="Jung M."/>
            <person name="Ginzburg D."/>
            <person name="Zhao K."/>
            <person name="Won S.Y."/>
            <person name="Oh T.-J."/>
            <person name="Yu Y."/>
            <person name="Kim N.-H."/>
            <person name="Lee O.R."/>
            <person name="Lee T.-H."/>
            <person name="Bashyal P."/>
            <person name="Kim T.-S."/>
            <person name="Lee W.-H."/>
            <person name="Kawkins C."/>
            <person name="Kim C.-K."/>
            <person name="Kim J.S."/>
            <person name="Ahn B.O."/>
            <person name="Rhee S.Y."/>
            <person name="Sohng J.K."/>
        </authorList>
    </citation>
    <scope>NUCLEOTIDE SEQUENCE</scope>
    <source>
        <tissue evidence="2">Leaf</tissue>
    </source>
</reference>
<organism evidence="2 3">
    <name type="scientific">Senna tora</name>
    <dbReference type="NCBI Taxonomy" id="362788"/>
    <lineage>
        <taxon>Eukaryota</taxon>
        <taxon>Viridiplantae</taxon>
        <taxon>Streptophyta</taxon>
        <taxon>Embryophyta</taxon>
        <taxon>Tracheophyta</taxon>
        <taxon>Spermatophyta</taxon>
        <taxon>Magnoliopsida</taxon>
        <taxon>eudicotyledons</taxon>
        <taxon>Gunneridae</taxon>
        <taxon>Pentapetalae</taxon>
        <taxon>rosids</taxon>
        <taxon>fabids</taxon>
        <taxon>Fabales</taxon>
        <taxon>Fabaceae</taxon>
        <taxon>Caesalpinioideae</taxon>
        <taxon>Cassia clade</taxon>
        <taxon>Senna</taxon>
    </lineage>
</organism>
<dbReference type="PANTHER" id="PTHR31286">
    <property type="entry name" value="GLYCINE-RICH CELL WALL STRUCTURAL PROTEIN 1.8-LIKE"/>
    <property type="match status" value="1"/>
</dbReference>
<keyword evidence="3" id="KW-1185">Reference proteome</keyword>
<dbReference type="InterPro" id="IPR025836">
    <property type="entry name" value="Zn_knuckle_CX2CX4HX4C"/>
</dbReference>
<accession>A0A834XEM8</accession>
<evidence type="ECO:0000259" key="1">
    <source>
        <dbReference type="Pfam" id="PF14392"/>
    </source>
</evidence>
<comment type="caution">
    <text evidence="2">The sequence shown here is derived from an EMBL/GenBank/DDBJ whole genome shotgun (WGS) entry which is preliminary data.</text>
</comment>
<gene>
    <name evidence="2" type="ORF">G2W53_000950</name>
</gene>
<sequence>MDDSLPPIPPPAPFPGRAPVIHIDMQIVAQNRDFWEHCFIGFLIDKRKFRVSRLQYIINISCHLMGRVGRRYVIYFEHLDDLYFMYSGGPWSVHSALLKLGALAGTVLEVDWAPIMPKNLRLMRIRVMVPIHNPLLLAILLNLDSGESIWIDCSYDRLYKFCKNCVRMGHVHEDCRWTREEAMSDIDNHIHRIKQEFSLELGNSLTCAHFINDVRTFINKNNRRSTDVTVIDTPNGPWAHSTFEVGESSNSNKLSQAEDIPPNAWRLAISEDEQEVMNDLIQISGDTNSNNRDGDNCSDILQQQRSEISCKRKFDTLEDLREEVMKKVKREPMVLTFMGEIRRKRRHEPIEMEQNQEGDTNGSINHRKKRKLIFNNSVSHVLKGWSAEEEEGSSCCSYALWGSRRLFHNSLLRSHDRFKLELSRTGEDAVWEKLDIALCNAKWLEMFPMSLIEAHPITASDHSPICIAIDNNVQRGRKCFKFESLWFKNLECKNIIRTTWNVNVAGSRAYQLALKLSILQQQVKEQERFERRHLEHLLECEQALWAQRAHQSWLIHGDSKTRGHMLKELNQTNISLIPKVDCPDGMADYSPIGLYNVSYKIISKNDLITPFQSAFIKGRNIADNILIAGKVLKYICRSKKGLKLNFKKCEVKFSPNTPRRFAKMMGFILKSKVTTKIKKYLGRSIDGDRRGKE</sequence>
<dbReference type="Proteomes" id="UP000634136">
    <property type="component" value="Unassembled WGS sequence"/>
</dbReference>
<dbReference type="InterPro" id="IPR040256">
    <property type="entry name" value="At4g02000-like"/>
</dbReference>
<proteinExistence type="predicted"/>
<dbReference type="Pfam" id="PF14392">
    <property type="entry name" value="zf-CCHC_4"/>
    <property type="match status" value="1"/>
</dbReference>
<dbReference type="PANTHER" id="PTHR31286:SF167">
    <property type="entry name" value="OS09G0268800 PROTEIN"/>
    <property type="match status" value="1"/>
</dbReference>
<dbReference type="EMBL" id="JAAIUW010000001">
    <property type="protein sequence ID" value="KAF7844045.1"/>
    <property type="molecule type" value="Genomic_DNA"/>
</dbReference>
<protein>
    <submittedName>
        <fullName evidence="2">Zinc knuckle CX2CX4HX4C</fullName>
    </submittedName>
</protein>